<comment type="caution">
    <text evidence="10">The sequence shown here is derived from an EMBL/GenBank/DDBJ whole genome shotgun (WGS) entry which is preliminary data.</text>
</comment>
<evidence type="ECO:0000256" key="8">
    <source>
        <dbReference type="RuleBase" id="RU003870"/>
    </source>
</evidence>
<dbReference type="FunFam" id="3.90.930.12:FF:000002">
    <property type="entry name" value="50S ribosomal protein L6"/>
    <property type="match status" value="1"/>
</dbReference>
<dbReference type="InterPro" id="IPR002358">
    <property type="entry name" value="Ribosomal_uL6_CS"/>
</dbReference>
<comment type="subunit">
    <text evidence="6">Part of the 50S ribosomal subunit.</text>
</comment>
<gene>
    <name evidence="6" type="primary">rplF</name>
    <name evidence="10" type="ORF">E6H05_04125</name>
</gene>
<dbReference type="GO" id="GO:0002181">
    <property type="term" value="P:cytoplasmic translation"/>
    <property type="evidence" value="ECO:0007669"/>
    <property type="project" value="TreeGrafter"/>
</dbReference>
<dbReference type="FunFam" id="3.90.930.12:FF:000001">
    <property type="entry name" value="50S ribosomal protein L6"/>
    <property type="match status" value="1"/>
</dbReference>
<evidence type="ECO:0000256" key="5">
    <source>
        <dbReference type="ARBA" id="ARBA00023274"/>
    </source>
</evidence>
<evidence type="ECO:0000256" key="4">
    <source>
        <dbReference type="ARBA" id="ARBA00022980"/>
    </source>
</evidence>
<dbReference type="AlphaFoldDB" id="A0A537IYD7"/>
<evidence type="ECO:0000256" key="3">
    <source>
        <dbReference type="ARBA" id="ARBA00022884"/>
    </source>
</evidence>
<dbReference type="PRINTS" id="PR00059">
    <property type="entry name" value="RIBOSOMALL6"/>
</dbReference>
<dbReference type="HAMAP" id="MF_01365_B">
    <property type="entry name" value="Ribosomal_uL6_B"/>
    <property type="match status" value="1"/>
</dbReference>
<evidence type="ECO:0000256" key="1">
    <source>
        <dbReference type="ARBA" id="ARBA00009356"/>
    </source>
</evidence>
<keyword evidence="3 6" id="KW-0694">RNA-binding</keyword>
<keyword evidence="2 6" id="KW-0699">rRNA-binding</keyword>
<dbReference type="InterPro" id="IPR019906">
    <property type="entry name" value="Ribosomal_uL6_bac-type"/>
</dbReference>
<dbReference type="GO" id="GO:0022625">
    <property type="term" value="C:cytosolic large ribosomal subunit"/>
    <property type="evidence" value="ECO:0007669"/>
    <property type="project" value="UniProtKB-UniRule"/>
</dbReference>
<dbReference type="EMBL" id="VBAP01000026">
    <property type="protein sequence ID" value="TMI76285.1"/>
    <property type="molecule type" value="Genomic_DNA"/>
</dbReference>
<dbReference type="PANTHER" id="PTHR11655:SF14">
    <property type="entry name" value="LARGE RIBOSOMAL SUBUNIT PROTEIN UL6M"/>
    <property type="match status" value="1"/>
</dbReference>
<name>A0A537IYD7_9BACT</name>
<evidence type="ECO:0000313" key="10">
    <source>
        <dbReference type="EMBL" id="TMI76285.1"/>
    </source>
</evidence>
<dbReference type="InterPro" id="IPR036789">
    <property type="entry name" value="Ribosomal_uL6-like_a/b-dom_sf"/>
</dbReference>
<proteinExistence type="inferred from homology"/>
<dbReference type="PROSITE" id="PS00525">
    <property type="entry name" value="RIBOSOMAL_L6_1"/>
    <property type="match status" value="1"/>
</dbReference>
<keyword evidence="4 6" id="KW-0689">Ribosomal protein</keyword>
<keyword evidence="5 6" id="KW-0687">Ribonucleoprotein</keyword>
<evidence type="ECO:0000256" key="6">
    <source>
        <dbReference type="HAMAP-Rule" id="MF_01365"/>
    </source>
</evidence>
<dbReference type="InterPro" id="IPR020040">
    <property type="entry name" value="Ribosomal_uL6_a/b-dom"/>
</dbReference>
<reference evidence="10 11" key="1">
    <citation type="journal article" date="2019" name="Nat. Microbiol.">
        <title>Mediterranean grassland soil C-N compound turnover is dependent on rainfall and depth, and is mediated by genomically divergent microorganisms.</title>
        <authorList>
            <person name="Diamond S."/>
            <person name="Andeer P.F."/>
            <person name="Li Z."/>
            <person name="Crits-Christoph A."/>
            <person name="Burstein D."/>
            <person name="Anantharaman K."/>
            <person name="Lane K.R."/>
            <person name="Thomas B.C."/>
            <person name="Pan C."/>
            <person name="Northen T.R."/>
            <person name="Banfield J.F."/>
        </authorList>
    </citation>
    <scope>NUCLEOTIDE SEQUENCE [LARGE SCALE GENOMIC DNA]</scope>
    <source>
        <strain evidence="10">NP_8</strain>
    </source>
</reference>
<evidence type="ECO:0000313" key="11">
    <source>
        <dbReference type="Proteomes" id="UP000318834"/>
    </source>
</evidence>
<sequence length="184" mass="19769">MSRVGRAPIAIPKGVEVTVTGRTVEVKGPKGHLVRECHPDMTVQVQDGTVVVSRPTDLEHHRALHGLTRALLANMVRGVVEGYKVELEIVGVGYRAAKQGNVLALQVGYSHPVNVAPPSGIQFDLPLPTRVVVSGIDKELVGQVAARIRAIRPPDSYKGKGIRYQDEQIKLKPGKAGRTIGGKV</sequence>
<evidence type="ECO:0000256" key="7">
    <source>
        <dbReference type="RuleBase" id="RU003869"/>
    </source>
</evidence>
<dbReference type="PANTHER" id="PTHR11655">
    <property type="entry name" value="60S/50S RIBOSOMAL PROTEIN L6/L9"/>
    <property type="match status" value="1"/>
</dbReference>
<feature type="domain" description="Large ribosomal subunit protein uL6 alpha-beta" evidence="9">
    <location>
        <begin position="90"/>
        <end position="164"/>
    </location>
</feature>
<dbReference type="SUPFAM" id="SSF56053">
    <property type="entry name" value="Ribosomal protein L6"/>
    <property type="match status" value="2"/>
</dbReference>
<dbReference type="InterPro" id="IPR000702">
    <property type="entry name" value="Ribosomal_uL6-like"/>
</dbReference>
<dbReference type="GO" id="GO:0019843">
    <property type="term" value="F:rRNA binding"/>
    <property type="evidence" value="ECO:0007669"/>
    <property type="project" value="UniProtKB-UniRule"/>
</dbReference>
<comment type="similarity">
    <text evidence="1 6 7">Belongs to the universal ribosomal protein uL6 family.</text>
</comment>
<protein>
    <recommendedName>
        <fullName evidence="6">Large ribosomal subunit protein uL6</fullName>
    </recommendedName>
</protein>
<evidence type="ECO:0000256" key="2">
    <source>
        <dbReference type="ARBA" id="ARBA00022730"/>
    </source>
</evidence>
<dbReference type="Gene3D" id="3.90.930.12">
    <property type="entry name" value="Ribosomal protein L6, alpha-beta domain"/>
    <property type="match status" value="2"/>
</dbReference>
<accession>A0A537IYD7</accession>
<dbReference type="NCBIfam" id="TIGR03654">
    <property type="entry name" value="L6_bact"/>
    <property type="match status" value="1"/>
</dbReference>
<dbReference type="GO" id="GO:0003735">
    <property type="term" value="F:structural constituent of ribosome"/>
    <property type="evidence" value="ECO:0007669"/>
    <property type="project" value="UniProtKB-UniRule"/>
</dbReference>
<comment type="function">
    <text evidence="6 8">This protein binds to the 23S rRNA, and is important in its secondary structure. It is located near the subunit interface in the base of the L7/L12 stalk, and near the tRNA binding site of the peptidyltransferase center.</text>
</comment>
<dbReference type="PIRSF" id="PIRSF002162">
    <property type="entry name" value="Ribosomal_L6"/>
    <property type="match status" value="1"/>
</dbReference>
<evidence type="ECO:0000259" key="9">
    <source>
        <dbReference type="Pfam" id="PF00347"/>
    </source>
</evidence>
<feature type="domain" description="Large ribosomal subunit protein uL6 alpha-beta" evidence="9">
    <location>
        <begin position="11"/>
        <end position="82"/>
    </location>
</feature>
<dbReference type="Proteomes" id="UP000318834">
    <property type="component" value="Unassembled WGS sequence"/>
</dbReference>
<organism evidence="10 11">
    <name type="scientific">Candidatus Segetimicrobium genomatis</name>
    <dbReference type="NCBI Taxonomy" id="2569760"/>
    <lineage>
        <taxon>Bacteria</taxon>
        <taxon>Bacillati</taxon>
        <taxon>Candidatus Sysuimicrobiota</taxon>
        <taxon>Candidatus Sysuimicrobiia</taxon>
        <taxon>Candidatus Sysuimicrobiales</taxon>
        <taxon>Candidatus Segetimicrobiaceae</taxon>
        <taxon>Candidatus Segetimicrobium</taxon>
    </lineage>
</organism>
<dbReference type="Pfam" id="PF00347">
    <property type="entry name" value="Ribosomal_L6"/>
    <property type="match status" value="2"/>
</dbReference>